<dbReference type="GO" id="GO:0003677">
    <property type="term" value="F:DNA binding"/>
    <property type="evidence" value="ECO:0007669"/>
    <property type="project" value="UniProtKB-KW"/>
</dbReference>
<dbReference type="Pfam" id="PF00126">
    <property type="entry name" value="HTH_1"/>
    <property type="match status" value="1"/>
</dbReference>
<dbReference type="Gene3D" id="1.10.10.10">
    <property type="entry name" value="Winged helix-like DNA-binding domain superfamily/Winged helix DNA-binding domain"/>
    <property type="match status" value="1"/>
</dbReference>
<evidence type="ECO:0000313" key="6">
    <source>
        <dbReference type="EMBL" id="VFS70906.1"/>
    </source>
</evidence>
<evidence type="ECO:0000256" key="2">
    <source>
        <dbReference type="ARBA" id="ARBA00023015"/>
    </source>
</evidence>
<dbReference type="GO" id="GO:0003700">
    <property type="term" value="F:DNA-binding transcription factor activity"/>
    <property type="evidence" value="ECO:0007669"/>
    <property type="project" value="InterPro"/>
</dbReference>
<comment type="similarity">
    <text evidence="1">Belongs to the LysR transcriptional regulatory family.</text>
</comment>
<keyword evidence="4" id="KW-0804">Transcription</keyword>
<evidence type="ECO:0000313" key="7">
    <source>
        <dbReference type="Proteomes" id="UP000332594"/>
    </source>
</evidence>
<sequence length="302" mass="32861">MTDPDFNLLVALDALLAEESVAGAARRLGLSASAMSRTLTRLRDATGDPLLVRAGRKMVLTPHAQNIKARAQNVLFEVRSVLNASLSPLQLPTLAQTFTLRTNEGFVETFAPALIAACARDAPGVTLTFVAKTEKDPQFLREGRVDLEIGVLKNMGPEIRLQALFRDRFVGVLAKSHPLAQSARMTREAYISCGHVITSRHGMVRGPVDDALAGFGLQRKIVAVVPSFAAALAVARRSQLIALVPASYIGDGPAADIAVFELPVQTPEITVSQMWHPRQEQEPGHRWLRQQVLSVCRRVHQG</sequence>
<dbReference type="InterPro" id="IPR050389">
    <property type="entry name" value="LysR-type_TF"/>
</dbReference>
<keyword evidence="2" id="KW-0805">Transcription regulation</keyword>
<dbReference type="Proteomes" id="UP000332594">
    <property type="component" value="Unassembled WGS sequence"/>
</dbReference>
<keyword evidence="3" id="KW-0238">DNA-binding</keyword>
<gene>
    <name evidence="6" type="primary">nodD2</name>
    <name evidence="6" type="ORF">NCTC13038_02193</name>
</gene>
<dbReference type="InterPro" id="IPR000847">
    <property type="entry name" value="LysR_HTH_N"/>
</dbReference>
<evidence type="ECO:0000259" key="5">
    <source>
        <dbReference type="PROSITE" id="PS50931"/>
    </source>
</evidence>
<organism evidence="6 7">
    <name type="scientific">Raoultella terrigena</name>
    <name type="common">Klebsiella terrigena</name>
    <dbReference type="NCBI Taxonomy" id="577"/>
    <lineage>
        <taxon>Bacteria</taxon>
        <taxon>Pseudomonadati</taxon>
        <taxon>Pseudomonadota</taxon>
        <taxon>Gammaproteobacteria</taxon>
        <taxon>Enterobacterales</taxon>
        <taxon>Enterobacteriaceae</taxon>
        <taxon>Klebsiella/Raoultella group</taxon>
        <taxon>Raoultella</taxon>
    </lineage>
</organism>
<proteinExistence type="inferred from homology"/>
<dbReference type="Gene3D" id="3.40.190.10">
    <property type="entry name" value="Periplasmic binding protein-like II"/>
    <property type="match status" value="2"/>
</dbReference>
<dbReference type="CDD" id="cd08460">
    <property type="entry name" value="PBP2_DntR_like_1"/>
    <property type="match status" value="1"/>
</dbReference>
<evidence type="ECO:0000256" key="1">
    <source>
        <dbReference type="ARBA" id="ARBA00009437"/>
    </source>
</evidence>
<evidence type="ECO:0000256" key="4">
    <source>
        <dbReference type="ARBA" id="ARBA00023163"/>
    </source>
</evidence>
<dbReference type="InterPro" id="IPR036390">
    <property type="entry name" value="WH_DNA-bd_sf"/>
</dbReference>
<name>A0A485BF54_RAOTE</name>
<dbReference type="PROSITE" id="PS50931">
    <property type="entry name" value="HTH_LYSR"/>
    <property type="match status" value="1"/>
</dbReference>
<dbReference type="SUPFAM" id="SSF53850">
    <property type="entry name" value="Periplasmic binding protein-like II"/>
    <property type="match status" value="1"/>
</dbReference>
<accession>A0A485BF54</accession>
<dbReference type="PANTHER" id="PTHR30118">
    <property type="entry name" value="HTH-TYPE TRANSCRIPTIONAL REGULATOR LEUO-RELATED"/>
    <property type="match status" value="1"/>
</dbReference>
<dbReference type="RefSeq" id="WP_134525694.1">
    <property type="nucleotide sequence ID" value="NZ_BJNO01000011.1"/>
</dbReference>
<dbReference type="InterPro" id="IPR005119">
    <property type="entry name" value="LysR_subst-bd"/>
</dbReference>
<reference evidence="6 7" key="1">
    <citation type="submission" date="2019-03" db="EMBL/GenBank/DDBJ databases">
        <authorList>
            <consortium name="Pathogen Informatics"/>
        </authorList>
    </citation>
    <scope>NUCLEOTIDE SEQUENCE [LARGE SCALE GENOMIC DNA]</scope>
    <source>
        <strain evidence="6 7">NCTC13038</strain>
    </source>
</reference>
<dbReference type="PANTHER" id="PTHR30118:SF15">
    <property type="entry name" value="TRANSCRIPTIONAL REGULATORY PROTEIN"/>
    <property type="match status" value="1"/>
</dbReference>
<evidence type="ECO:0000256" key="3">
    <source>
        <dbReference type="ARBA" id="ARBA00023125"/>
    </source>
</evidence>
<feature type="domain" description="HTH lysR-type" evidence="5">
    <location>
        <begin position="4"/>
        <end position="61"/>
    </location>
</feature>
<dbReference type="InterPro" id="IPR036388">
    <property type="entry name" value="WH-like_DNA-bd_sf"/>
</dbReference>
<protein>
    <submittedName>
        <fullName evidence="6">Nodulation protein D 2</fullName>
    </submittedName>
</protein>
<dbReference type="AlphaFoldDB" id="A0A485BF54"/>
<dbReference type="SUPFAM" id="SSF46785">
    <property type="entry name" value="Winged helix' DNA-binding domain"/>
    <property type="match status" value="1"/>
</dbReference>
<dbReference type="Pfam" id="PF03466">
    <property type="entry name" value="LysR_substrate"/>
    <property type="match status" value="1"/>
</dbReference>
<dbReference type="EMBL" id="CAADJG010000002">
    <property type="protein sequence ID" value="VFS70906.1"/>
    <property type="molecule type" value="Genomic_DNA"/>
</dbReference>